<dbReference type="EMBL" id="CP066310">
    <property type="protein sequence ID" value="QQE90832.1"/>
    <property type="molecule type" value="Genomic_DNA"/>
</dbReference>
<evidence type="ECO:0000313" key="1">
    <source>
        <dbReference type="EMBL" id="QQE90832.1"/>
    </source>
</evidence>
<organism evidence="1 2">
    <name type="scientific">Azotobacter chroococcum</name>
    <dbReference type="NCBI Taxonomy" id="353"/>
    <lineage>
        <taxon>Bacteria</taxon>
        <taxon>Pseudomonadati</taxon>
        <taxon>Pseudomonadota</taxon>
        <taxon>Gammaproteobacteria</taxon>
        <taxon>Pseudomonadales</taxon>
        <taxon>Pseudomonadaceae</taxon>
        <taxon>Azotobacter</taxon>
    </lineage>
</organism>
<gene>
    <name evidence="1" type="ORF">GKQ51_08320</name>
</gene>
<evidence type="ECO:0000313" key="2">
    <source>
        <dbReference type="Proteomes" id="UP000596192"/>
    </source>
</evidence>
<reference evidence="1 2" key="1">
    <citation type="submission" date="2020-12" db="EMBL/GenBank/DDBJ databases">
        <title>Genomic Analysis and Response surface optimization of nitrogen-fixing conditions for A. chroococcum strain HR1, Isolation from rhizosphere soil.</title>
        <authorList>
            <person name="Li J."/>
            <person name="Yang H."/>
            <person name="Liu H."/>
            <person name="Wang C."/>
            <person name="Tian Y."/>
            <person name="Lu X.Y."/>
        </authorList>
    </citation>
    <scope>NUCLEOTIDE SEQUENCE [LARGE SCALE GENOMIC DNA]</scope>
    <source>
        <strain evidence="1 2">HR1</strain>
    </source>
</reference>
<proteinExistence type="predicted"/>
<name>A0AAP9YIW2_9GAMM</name>
<accession>A0AAP9YIW2</accession>
<dbReference type="AlphaFoldDB" id="A0AAP9YIW2"/>
<sequence>MAGYACIAGLAYEFLVRPLLPWLLTVAGAVDVPPLPSLDEVLFELVFGLLGLGTLRTADRWKRMNTITPK</sequence>
<protein>
    <submittedName>
        <fullName evidence="1">Uncharacterized protein</fullName>
    </submittedName>
</protein>
<dbReference type="Proteomes" id="UP000596192">
    <property type="component" value="Chromosome"/>
</dbReference>